<evidence type="ECO:0000313" key="7">
    <source>
        <dbReference type="Proteomes" id="UP000663845"/>
    </source>
</evidence>
<dbReference type="Proteomes" id="UP000663877">
    <property type="component" value="Unassembled WGS sequence"/>
</dbReference>
<name>A0A814PP71_9BILA</name>
<dbReference type="Proteomes" id="UP000663844">
    <property type="component" value="Unassembled WGS sequence"/>
</dbReference>
<comment type="caution">
    <text evidence="2">The sequence shown here is derived from an EMBL/GenBank/DDBJ whole genome shotgun (WGS) entry which is preliminary data.</text>
</comment>
<dbReference type="Proteomes" id="UP000663832">
    <property type="component" value="Unassembled WGS sequence"/>
</dbReference>
<dbReference type="Proteomes" id="UP000663845">
    <property type="component" value="Unassembled WGS sequence"/>
</dbReference>
<dbReference type="AlphaFoldDB" id="A0A814PP71"/>
<feature type="compositionally biased region" description="Low complexity" evidence="1">
    <location>
        <begin position="27"/>
        <end position="37"/>
    </location>
</feature>
<protein>
    <submittedName>
        <fullName evidence="2">Uncharacterized protein</fullName>
    </submittedName>
</protein>
<dbReference type="EMBL" id="CAJNOM010000555">
    <property type="protein sequence ID" value="CAF1498301.1"/>
    <property type="molecule type" value="Genomic_DNA"/>
</dbReference>
<gene>
    <name evidence="3" type="ORF">BJG266_LOCUS32096</name>
    <name evidence="2" type="ORF">JYZ213_LOCUS21799</name>
    <name evidence="5" type="ORF">OXD698_LOCUS37640</name>
    <name evidence="4" type="ORF">QVE165_LOCUS43331</name>
</gene>
<dbReference type="EMBL" id="CAJNOI010000513">
    <property type="protein sequence ID" value="CAF1297489.1"/>
    <property type="molecule type" value="Genomic_DNA"/>
</dbReference>
<sequence>MSEHDGKKGTSAEPREEVSGTAGLERTVGTTATSTGTYERIGVAPAMPDTGSLAHSHVGGGEERLGPTSGLGTNTGAGGLTTITSKDDQDNNSKK</sequence>
<keyword evidence="6" id="KW-1185">Reference proteome</keyword>
<dbReference type="EMBL" id="CAJOAZ010006716">
    <property type="protein sequence ID" value="CAF4142879.1"/>
    <property type="molecule type" value="Genomic_DNA"/>
</dbReference>
<dbReference type="OrthoDB" id="10050023at2759"/>
<evidence type="ECO:0000313" key="2">
    <source>
        <dbReference type="EMBL" id="CAF1108682.1"/>
    </source>
</evidence>
<feature type="region of interest" description="Disordered" evidence="1">
    <location>
        <begin position="1"/>
        <end position="95"/>
    </location>
</feature>
<evidence type="ECO:0000313" key="6">
    <source>
        <dbReference type="Proteomes" id="UP000663832"/>
    </source>
</evidence>
<proteinExistence type="predicted"/>
<dbReference type="EMBL" id="CAJNOG010000242">
    <property type="protein sequence ID" value="CAF1108682.1"/>
    <property type="molecule type" value="Genomic_DNA"/>
</dbReference>
<reference evidence="2" key="1">
    <citation type="submission" date="2021-02" db="EMBL/GenBank/DDBJ databases">
        <authorList>
            <person name="Nowell W R."/>
        </authorList>
    </citation>
    <scope>NUCLEOTIDE SEQUENCE</scope>
</reference>
<feature type="compositionally biased region" description="Basic and acidic residues" evidence="1">
    <location>
        <begin position="1"/>
        <end position="18"/>
    </location>
</feature>
<accession>A0A814PP71</accession>
<evidence type="ECO:0000313" key="3">
    <source>
        <dbReference type="EMBL" id="CAF1297489.1"/>
    </source>
</evidence>
<feature type="compositionally biased region" description="Basic and acidic residues" evidence="1">
    <location>
        <begin position="85"/>
        <end position="95"/>
    </location>
</feature>
<evidence type="ECO:0000313" key="4">
    <source>
        <dbReference type="EMBL" id="CAF1498301.1"/>
    </source>
</evidence>
<evidence type="ECO:0000256" key="1">
    <source>
        <dbReference type="SAM" id="MobiDB-lite"/>
    </source>
</evidence>
<evidence type="ECO:0000313" key="5">
    <source>
        <dbReference type="EMBL" id="CAF4142879.1"/>
    </source>
</evidence>
<organism evidence="2 7">
    <name type="scientific">Adineta steineri</name>
    <dbReference type="NCBI Taxonomy" id="433720"/>
    <lineage>
        <taxon>Eukaryota</taxon>
        <taxon>Metazoa</taxon>
        <taxon>Spiralia</taxon>
        <taxon>Gnathifera</taxon>
        <taxon>Rotifera</taxon>
        <taxon>Eurotatoria</taxon>
        <taxon>Bdelloidea</taxon>
        <taxon>Adinetida</taxon>
        <taxon>Adinetidae</taxon>
        <taxon>Adineta</taxon>
    </lineage>
</organism>